<organism evidence="1 2">
    <name type="scientific">Paenibacillus amylolyticus</name>
    <dbReference type="NCBI Taxonomy" id="1451"/>
    <lineage>
        <taxon>Bacteria</taxon>
        <taxon>Bacillati</taxon>
        <taxon>Bacillota</taxon>
        <taxon>Bacilli</taxon>
        <taxon>Bacillales</taxon>
        <taxon>Paenibacillaceae</taxon>
        <taxon>Paenibacillus</taxon>
    </lineage>
</organism>
<protein>
    <submittedName>
        <fullName evidence="1">Uncharacterized protein</fullName>
    </submittedName>
</protein>
<comment type="caution">
    <text evidence="1">The sequence shown here is derived from an EMBL/GenBank/DDBJ whole genome shotgun (WGS) entry which is preliminary data.</text>
</comment>
<evidence type="ECO:0000313" key="2">
    <source>
        <dbReference type="Proteomes" id="UP000069697"/>
    </source>
</evidence>
<sequence>MIWESSYWKEDLLKLSDKINKVYLSTAYDDDMLVEFEKDIMIVMYSVRKLVEAKKLSANTEQIQLQVKSFRNRKNVTRLNWHRIQELYDLDLTSNESIKASYLYNQIIHSYIFLVSLNEEGIVEGFYFTSDRTRNQKLFYIALRQLDRYINIVGNDNPVEERYEYNKIIEDYINVASTSKRDHGIG</sequence>
<gene>
    <name evidence="1" type="ORF">PAHA3_1235</name>
</gene>
<dbReference type="AlphaFoldDB" id="A0A100VJZ0"/>
<name>A0A100VJZ0_PAEAM</name>
<reference evidence="1 2" key="1">
    <citation type="journal article" date="2016" name="Genome Announc.">
        <title>Draft Genome Sequence of Paenibacillus amylolyticus Heshi-A3, Isolated from Fermented Rice Bran in a Japanese Fermented Seafood Dish.</title>
        <authorList>
            <person name="Akuzawa S."/>
            <person name="Nagaoka J."/>
            <person name="Kanekatsu M."/>
            <person name="Kubota E."/>
            <person name="Ohtake R."/>
            <person name="Suzuki T."/>
            <person name="Kanesaki Y."/>
        </authorList>
    </citation>
    <scope>NUCLEOTIDE SEQUENCE [LARGE SCALE GENOMIC DNA]</scope>
    <source>
        <strain evidence="1 2">Heshi-A3</strain>
    </source>
</reference>
<dbReference type="RefSeq" id="WP_062833902.1">
    <property type="nucleotide sequence ID" value="NZ_BCNV01000001.1"/>
</dbReference>
<evidence type="ECO:0000313" key="1">
    <source>
        <dbReference type="EMBL" id="GAS81161.1"/>
    </source>
</evidence>
<dbReference type="Proteomes" id="UP000069697">
    <property type="component" value="Unassembled WGS sequence"/>
</dbReference>
<reference evidence="2" key="2">
    <citation type="submission" date="2016-01" db="EMBL/GenBank/DDBJ databases">
        <title>Draft Genome Sequence of Paenibacillus amylolyticus Heshi-A3 that Was Isolated from Fermented Rice Bran with Aging Salted Mackerel, Which Was Named Heshiko as Traditional Fermented Seafood in Japan.</title>
        <authorList>
            <person name="Akuzawa S."/>
            <person name="Nakagawa J."/>
            <person name="Kanekatsu T."/>
            <person name="Kubota E."/>
            <person name="Ohtake R."/>
            <person name="Suzuki T."/>
            <person name="Kanesaki Y."/>
        </authorList>
    </citation>
    <scope>NUCLEOTIDE SEQUENCE [LARGE SCALE GENOMIC DNA]</scope>
    <source>
        <strain evidence="2">Heshi-A3</strain>
    </source>
</reference>
<accession>A0A100VJZ0</accession>
<proteinExistence type="predicted"/>
<dbReference type="EMBL" id="BCNV01000001">
    <property type="protein sequence ID" value="GAS81161.1"/>
    <property type="molecule type" value="Genomic_DNA"/>
</dbReference>